<accession>A0A9N9I382</accession>
<keyword evidence="2" id="KW-1185">Reference proteome</keyword>
<evidence type="ECO:0000313" key="1">
    <source>
        <dbReference type="EMBL" id="CAG8717456.1"/>
    </source>
</evidence>
<reference evidence="1" key="1">
    <citation type="submission" date="2021-06" db="EMBL/GenBank/DDBJ databases">
        <authorList>
            <person name="Kallberg Y."/>
            <person name="Tangrot J."/>
            <person name="Rosling A."/>
        </authorList>
    </citation>
    <scope>NUCLEOTIDE SEQUENCE</scope>
    <source>
        <strain evidence="1">87-6 pot B 2015</strain>
    </source>
</reference>
<evidence type="ECO:0000313" key="2">
    <source>
        <dbReference type="Proteomes" id="UP000789375"/>
    </source>
</evidence>
<feature type="non-terminal residue" evidence="1">
    <location>
        <position position="1"/>
    </location>
</feature>
<protein>
    <submittedName>
        <fullName evidence="1">1288_t:CDS:1</fullName>
    </submittedName>
</protein>
<sequence length="51" mass="6010">VLITKQKSNIESWIDNRDNLIEDVPYDGPDDIDRYLGHEEFDDDSGYYLCD</sequence>
<dbReference type="AlphaFoldDB" id="A0A9N9I382"/>
<dbReference type="EMBL" id="CAJVPP010012365">
    <property type="protein sequence ID" value="CAG8717456.1"/>
    <property type="molecule type" value="Genomic_DNA"/>
</dbReference>
<gene>
    <name evidence="1" type="ORF">FMOSSE_LOCUS14740</name>
</gene>
<comment type="caution">
    <text evidence="1">The sequence shown here is derived from an EMBL/GenBank/DDBJ whole genome shotgun (WGS) entry which is preliminary data.</text>
</comment>
<organism evidence="1 2">
    <name type="scientific">Funneliformis mosseae</name>
    <name type="common">Endomycorrhizal fungus</name>
    <name type="synonym">Glomus mosseae</name>
    <dbReference type="NCBI Taxonomy" id="27381"/>
    <lineage>
        <taxon>Eukaryota</taxon>
        <taxon>Fungi</taxon>
        <taxon>Fungi incertae sedis</taxon>
        <taxon>Mucoromycota</taxon>
        <taxon>Glomeromycotina</taxon>
        <taxon>Glomeromycetes</taxon>
        <taxon>Glomerales</taxon>
        <taxon>Glomeraceae</taxon>
        <taxon>Funneliformis</taxon>
    </lineage>
</organism>
<dbReference type="Proteomes" id="UP000789375">
    <property type="component" value="Unassembled WGS sequence"/>
</dbReference>
<proteinExistence type="predicted"/>
<name>A0A9N9I382_FUNMO</name>